<keyword evidence="3" id="KW-1185">Reference proteome</keyword>
<name>A0A9Q3F0H9_9BASI</name>
<dbReference type="EMBL" id="AVOT02034626">
    <property type="protein sequence ID" value="MBW0528778.1"/>
    <property type="molecule type" value="Genomic_DNA"/>
</dbReference>
<feature type="compositionally biased region" description="Polar residues" evidence="1">
    <location>
        <begin position="84"/>
        <end position="99"/>
    </location>
</feature>
<accession>A0A9Q3F0H9</accession>
<sequence length="99" mass="11256">MNLAHKPAMALNGPQFITPRPSLRYWGGQRFMTQAIWVRKQFMAIFMVPWTPCNSGLRGSSNPHGPRTIGHTKDQKRPKMPLITNPSRMARTQNTQEGP</sequence>
<evidence type="ECO:0000313" key="3">
    <source>
        <dbReference type="Proteomes" id="UP000765509"/>
    </source>
</evidence>
<comment type="caution">
    <text evidence="2">The sequence shown here is derived from an EMBL/GenBank/DDBJ whole genome shotgun (WGS) entry which is preliminary data.</text>
</comment>
<evidence type="ECO:0000313" key="2">
    <source>
        <dbReference type="EMBL" id="MBW0528778.1"/>
    </source>
</evidence>
<evidence type="ECO:0000256" key="1">
    <source>
        <dbReference type="SAM" id="MobiDB-lite"/>
    </source>
</evidence>
<reference evidence="2" key="1">
    <citation type="submission" date="2021-03" db="EMBL/GenBank/DDBJ databases">
        <title>Draft genome sequence of rust myrtle Austropuccinia psidii MF-1, a brazilian biotype.</title>
        <authorList>
            <person name="Quecine M.C."/>
            <person name="Pachon D.M.R."/>
            <person name="Bonatelli M.L."/>
            <person name="Correr F.H."/>
            <person name="Franceschini L.M."/>
            <person name="Leite T.F."/>
            <person name="Margarido G.R.A."/>
            <person name="Almeida C.A."/>
            <person name="Ferrarezi J.A."/>
            <person name="Labate C.A."/>
        </authorList>
    </citation>
    <scope>NUCLEOTIDE SEQUENCE</scope>
    <source>
        <strain evidence="2">MF-1</strain>
    </source>
</reference>
<protein>
    <submittedName>
        <fullName evidence="2">Uncharacterized protein</fullName>
    </submittedName>
</protein>
<gene>
    <name evidence="2" type="ORF">O181_068493</name>
</gene>
<proteinExistence type="predicted"/>
<organism evidence="2 3">
    <name type="scientific">Austropuccinia psidii MF-1</name>
    <dbReference type="NCBI Taxonomy" id="1389203"/>
    <lineage>
        <taxon>Eukaryota</taxon>
        <taxon>Fungi</taxon>
        <taxon>Dikarya</taxon>
        <taxon>Basidiomycota</taxon>
        <taxon>Pucciniomycotina</taxon>
        <taxon>Pucciniomycetes</taxon>
        <taxon>Pucciniales</taxon>
        <taxon>Sphaerophragmiaceae</taxon>
        <taxon>Austropuccinia</taxon>
    </lineage>
</organism>
<feature type="region of interest" description="Disordered" evidence="1">
    <location>
        <begin position="55"/>
        <end position="99"/>
    </location>
</feature>
<dbReference type="Proteomes" id="UP000765509">
    <property type="component" value="Unassembled WGS sequence"/>
</dbReference>
<dbReference type="AlphaFoldDB" id="A0A9Q3F0H9"/>